<comment type="caution">
    <text evidence="7">The sequence shown here is derived from an EMBL/GenBank/DDBJ whole genome shotgun (WGS) entry which is preliminary data.</text>
</comment>
<keyword evidence="4 6" id="KW-0472">Membrane</keyword>
<dbReference type="Gene3D" id="1.20.1740.10">
    <property type="entry name" value="Amino acid/polyamine transporter I"/>
    <property type="match status" value="1"/>
</dbReference>
<feature type="transmembrane region" description="Helical" evidence="6">
    <location>
        <begin position="270"/>
        <end position="288"/>
    </location>
</feature>
<feature type="compositionally biased region" description="Acidic residues" evidence="5">
    <location>
        <begin position="503"/>
        <end position="519"/>
    </location>
</feature>
<name>A0A428RXA9_9HYPO</name>
<dbReference type="InterPro" id="IPR050598">
    <property type="entry name" value="AminoAcid_Transporter"/>
</dbReference>
<dbReference type="PANTHER" id="PTHR11785">
    <property type="entry name" value="AMINO ACID TRANSPORTER"/>
    <property type="match status" value="1"/>
</dbReference>
<evidence type="ECO:0000313" key="7">
    <source>
        <dbReference type="EMBL" id="RSL82172.1"/>
    </source>
</evidence>
<evidence type="ECO:0000256" key="1">
    <source>
        <dbReference type="ARBA" id="ARBA00004141"/>
    </source>
</evidence>
<feature type="region of interest" description="Disordered" evidence="5">
    <location>
        <begin position="117"/>
        <end position="153"/>
    </location>
</feature>
<evidence type="ECO:0000256" key="3">
    <source>
        <dbReference type="ARBA" id="ARBA00022989"/>
    </source>
</evidence>
<keyword evidence="2 6" id="KW-0812">Transmembrane</keyword>
<feature type="transmembrane region" description="Helical" evidence="6">
    <location>
        <begin position="564"/>
        <end position="583"/>
    </location>
</feature>
<evidence type="ECO:0000256" key="5">
    <source>
        <dbReference type="SAM" id="MobiDB-lite"/>
    </source>
</evidence>
<dbReference type="GO" id="GO:0015179">
    <property type="term" value="F:L-amino acid transmembrane transporter activity"/>
    <property type="evidence" value="ECO:0007669"/>
    <property type="project" value="TreeGrafter"/>
</dbReference>
<feature type="transmembrane region" description="Helical" evidence="6">
    <location>
        <begin position="355"/>
        <end position="377"/>
    </location>
</feature>
<feature type="region of interest" description="Disordered" evidence="5">
    <location>
        <begin position="875"/>
        <end position="897"/>
    </location>
</feature>
<accession>A0A428RXA9</accession>
<gene>
    <name evidence="7" type="ORF">CEP51_005347</name>
</gene>
<keyword evidence="3 6" id="KW-1133">Transmembrane helix</keyword>
<evidence type="ECO:0000256" key="6">
    <source>
        <dbReference type="SAM" id="Phobius"/>
    </source>
</evidence>
<feature type="region of interest" description="Disordered" evidence="5">
    <location>
        <begin position="781"/>
        <end position="825"/>
    </location>
</feature>
<organism evidence="7 8">
    <name type="scientific">Fusarium floridanum</name>
    <dbReference type="NCBI Taxonomy" id="1325733"/>
    <lineage>
        <taxon>Eukaryota</taxon>
        <taxon>Fungi</taxon>
        <taxon>Dikarya</taxon>
        <taxon>Ascomycota</taxon>
        <taxon>Pezizomycotina</taxon>
        <taxon>Sordariomycetes</taxon>
        <taxon>Hypocreomycetidae</taxon>
        <taxon>Hypocreales</taxon>
        <taxon>Nectriaceae</taxon>
        <taxon>Fusarium</taxon>
        <taxon>Fusarium solani species complex</taxon>
    </lineage>
</organism>
<dbReference type="GO" id="GO:0016020">
    <property type="term" value="C:membrane"/>
    <property type="evidence" value="ECO:0007669"/>
    <property type="project" value="UniProtKB-SubCell"/>
</dbReference>
<dbReference type="Proteomes" id="UP000287972">
    <property type="component" value="Unassembled WGS sequence"/>
</dbReference>
<evidence type="ECO:0000313" key="8">
    <source>
        <dbReference type="Proteomes" id="UP000287972"/>
    </source>
</evidence>
<feature type="compositionally biased region" description="Polar residues" evidence="5">
    <location>
        <begin position="783"/>
        <end position="810"/>
    </location>
</feature>
<reference evidence="7 8" key="1">
    <citation type="submission" date="2017-06" db="EMBL/GenBank/DDBJ databases">
        <title>Comparative genomic analysis of Ambrosia Fusariam Clade fungi.</title>
        <authorList>
            <person name="Stajich J.E."/>
            <person name="Carrillo J."/>
            <person name="Kijimoto T."/>
            <person name="Eskalen A."/>
            <person name="O'Donnell K."/>
            <person name="Kasson M."/>
        </authorList>
    </citation>
    <scope>NUCLEOTIDE SEQUENCE [LARGE SCALE GENOMIC DNA]</scope>
    <source>
        <strain evidence="7 8">NRRL62606</strain>
    </source>
</reference>
<feature type="transmembrane region" description="Helical" evidence="6">
    <location>
        <begin position="70"/>
        <end position="90"/>
    </location>
</feature>
<feature type="compositionally biased region" description="Low complexity" evidence="5">
    <location>
        <begin position="469"/>
        <end position="479"/>
    </location>
</feature>
<feature type="region of interest" description="Disordered" evidence="5">
    <location>
        <begin position="453"/>
        <end position="524"/>
    </location>
</feature>
<dbReference type="InterPro" id="IPR002293">
    <property type="entry name" value="AA/rel_permease1"/>
</dbReference>
<feature type="transmembrane region" description="Helical" evidence="6">
    <location>
        <begin position="405"/>
        <end position="425"/>
    </location>
</feature>
<sequence>MASTDGNSNPRPEKVLHYRRQRAVETRDDVPERGKLRTFDVFALIVNKMIGTGIYTTPATVFLMTGQKALTLGLFAVGFMYSVVSMAIYLDFAKVLPYNGGELIYLDEITSVVSERVPDSITPPPAGDNPDGNPLSDLDQEGRGIPSTSNAETRSANRNNCWVWFKERVTQMCLILGDGLWAFIIYSIAFILFFNSGSNSLQFGRMILLCIDDKGNTDSSSPGDKNKEQNETSNEINRDVMRLIGVNVLTLICLLQYFSPGFGRSMNKTLAIIKLLSLFGLMIVAGTAKKASDGWRVWHPTEAEQAGNSKIGKPADLAFAKALLAVLFSFEGWENATFVAGEIPPNKHKILRRGFIAAVFTVGIFYLIIVGLFLRAITWKDISDGHENANYPPMFTGGGIRARQAWAVMAAISSFGSLNAIIYTFSRVKQVIGQAEILPWSRYLKKDDILQRTHSKPDEDEDEDERAGDAQAEEGQAGNERARGEVLNGGVIDVPQRGGSERAEDESSNETSSEPDDESSVSHRQWSEYAYENTGEAPQAVDEASPLVPSEPPKDEFWYKAPQGGLIVHWIMSVIVISASAAFPTTLEAVGLPGYIQTYVHCFFQGILGVGFYHLKSRDRALRLPSTRTGNWFKKIVRLFLAVTVPFYILLNAGILVINAVGPYKGTDGSATAFPGYGFPVIVVALLAVGTAYYVLFFGAASRLYEPVMSDNNDTTSPSSTPAATHREKGILRQENWFNWMRRADVRCEIRKNYTYDNKLERVYRFGRRWKMVYSVPEDKSYESSGQASNGVISSRTPNGVTPSQASNGVTPGRDSNGVDSDKTSDGVTTPMFLYWLFGGSRLKPDWNPGDIIADKWKGYKADFHSKAKEWKTSVGNYFKSTEEDNNSESGRRDRRG</sequence>
<keyword evidence="8" id="KW-1185">Reference proteome</keyword>
<feature type="transmembrane region" description="Helical" evidence="6">
    <location>
        <begin position="678"/>
        <end position="700"/>
    </location>
</feature>
<feature type="transmembrane region" description="Helical" evidence="6">
    <location>
        <begin position="174"/>
        <end position="195"/>
    </location>
</feature>
<feature type="transmembrane region" description="Helical" evidence="6">
    <location>
        <begin position="636"/>
        <end position="658"/>
    </location>
</feature>
<protein>
    <submittedName>
        <fullName evidence="7">Uncharacterized protein</fullName>
    </submittedName>
</protein>
<feature type="transmembrane region" description="Helical" evidence="6">
    <location>
        <begin position="595"/>
        <end position="615"/>
    </location>
</feature>
<dbReference type="Pfam" id="PF13520">
    <property type="entry name" value="AA_permease_2"/>
    <property type="match status" value="2"/>
</dbReference>
<dbReference type="EMBL" id="NKCL01000106">
    <property type="protein sequence ID" value="RSL82172.1"/>
    <property type="molecule type" value="Genomic_DNA"/>
</dbReference>
<dbReference type="AlphaFoldDB" id="A0A428RXA9"/>
<proteinExistence type="predicted"/>
<evidence type="ECO:0000256" key="4">
    <source>
        <dbReference type="ARBA" id="ARBA00023136"/>
    </source>
</evidence>
<evidence type="ECO:0000256" key="2">
    <source>
        <dbReference type="ARBA" id="ARBA00022692"/>
    </source>
</evidence>
<feature type="transmembrane region" description="Helical" evidence="6">
    <location>
        <begin position="240"/>
        <end position="258"/>
    </location>
</feature>
<dbReference type="PANTHER" id="PTHR11785:SF353">
    <property type="entry name" value="METHIONINE TRANSPORTER (EUROFUNG)"/>
    <property type="match status" value="1"/>
</dbReference>
<comment type="subcellular location">
    <subcellularLocation>
        <location evidence="1">Membrane</location>
        <topology evidence="1">Multi-pass membrane protein</topology>
    </subcellularLocation>
</comment>
<feature type="transmembrane region" description="Helical" evidence="6">
    <location>
        <begin position="41"/>
        <end position="63"/>
    </location>
</feature>